<evidence type="ECO:0000256" key="1">
    <source>
        <dbReference type="SAM" id="SignalP"/>
    </source>
</evidence>
<dbReference type="OrthoDB" id="5292180at2"/>
<dbReference type="RefSeq" id="WP_063245150.1">
    <property type="nucleotide sequence ID" value="NZ_CP168967.1"/>
</dbReference>
<proteinExistence type="predicted"/>
<dbReference type="Gene3D" id="2.30.30.40">
    <property type="entry name" value="SH3 Domains"/>
    <property type="match status" value="1"/>
</dbReference>
<dbReference type="AlphaFoldDB" id="A0A150WBH9"/>
<feature type="chain" id="PRO_5007572521" description="SH3b domain-containing protein" evidence="1">
    <location>
        <begin position="27"/>
        <end position="281"/>
    </location>
</feature>
<accession>A0A150WBH9</accession>
<sequence length="281" mass="31831">MFGLCALSKSLAALTFLLFLPLFSWAQAQQATVILDGALVYQDADFDAPVIATLKRGAVHSISKGKKGPFYKIRIKPGSVGWISDTDIKPGVYKLETPKEESRAEKKDEKRKPFFATRYRGPALDFINFTEDTLGQERSEFLPFYGVKFNGFNTIFTGEIYTEGNILFHIGAPKYYSDYTGKGSDGFIFLADFLFQTVLPQGKNAIFFYGFGPMFKYSHFTLEVPNGTKTLSYSADDMSLGAVFDLGLSWRLGRYSLRTDAKYYWERTKYYGFGLNLGWEF</sequence>
<keyword evidence="1" id="KW-0732">Signal</keyword>
<dbReference type="EMBL" id="LUKF01000020">
    <property type="protein sequence ID" value="KYG60384.1"/>
    <property type="molecule type" value="Genomic_DNA"/>
</dbReference>
<gene>
    <name evidence="2" type="ORF">AZI85_13000</name>
</gene>
<evidence type="ECO:0008006" key="4">
    <source>
        <dbReference type="Google" id="ProtNLM"/>
    </source>
</evidence>
<name>A0A150WBH9_BDEBC</name>
<dbReference type="Proteomes" id="UP000075391">
    <property type="component" value="Unassembled WGS sequence"/>
</dbReference>
<comment type="caution">
    <text evidence="2">The sequence shown here is derived from an EMBL/GenBank/DDBJ whole genome shotgun (WGS) entry which is preliminary data.</text>
</comment>
<protein>
    <recommendedName>
        <fullName evidence="4">SH3b domain-containing protein</fullName>
    </recommendedName>
</protein>
<evidence type="ECO:0000313" key="3">
    <source>
        <dbReference type="Proteomes" id="UP000075391"/>
    </source>
</evidence>
<organism evidence="2 3">
    <name type="scientific">Bdellovibrio bacteriovorus</name>
    <dbReference type="NCBI Taxonomy" id="959"/>
    <lineage>
        <taxon>Bacteria</taxon>
        <taxon>Pseudomonadati</taxon>
        <taxon>Bdellovibrionota</taxon>
        <taxon>Bdellovibrionia</taxon>
        <taxon>Bdellovibrionales</taxon>
        <taxon>Pseudobdellovibrionaceae</taxon>
        <taxon>Bdellovibrio</taxon>
    </lineage>
</organism>
<evidence type="ECO:0000313" key="2">
    <source>
        <dbReference type="EMBL" id="KYG60384.1"/>
    </source>
</evidence>
<feature type="signal peptide" evidence="1">
    <location>
        <begin position="1"/>
        <end position="26"/>
    </location>
</feature>
<reference evidence="2 3" key="1">
    <citation type="submission" date="2016-03" db="EMBL/GenBank/DDBJ databases">
        <authorList>
            <person name="Ploux O."/>
        </authorList>
    </citation>
    <scope>NUCLEOTIDE SEQUENCE [LARGE SCALE GENOMIC DNA]</scope>
    <source>
        <strain evidence="2 3">BER2</strain>
    </source>
</reference>